<evidence type="ECO:0000313" key="1">
    <source>
        <dbReference type="EMBL" id="CAG8612740.1"/>
    </source>
</evidence>
<dbReference type="EMBL" id="CAJVPM010016199">
    <property type="protein sequence ID" value="CAG8612740.1"/>
    <property type="molecule type" value="Genomic_DNA"/>
</dbReference>
<comment type="caution">
    <text evidence="1">The sequence shown here is derived from an EMBL/GenBank/DDBJ whole genome shotgun (WGS) entry which is preliminary data.</text>
</comment>
<protein>
    <submittedName>
        <fullName evidence="1">7401_t:CDS:1</fullName>
    </submittedName>
</protein>
<evidence type="ECO:0000313" key="2">
    <source>
        <dbReference type="Proteomes" id="UP000789860"/>
    </source>
</evidence>
<name>A0ACA9MT85_9GLOM</name>
<dbReference type="Proteomes" id="UP000789860">
    <property type="component" value="Unassembled WGS sequence"/>
</dbReference>
<accession>A0ACA9MT85</accession>
<proteinExistence type="predicted"/>
<organism evidence="1 2">
    <name type="scientific">Scutellospora calospora</name>
    <dbReference type="NCBI Taxonomy" id="85575"/>
    <lineage>
        <taxon>Eukaryota</taxon>
        <taxon>Fungi</taxon>
        <taxon>Fungi incertae sedis</taxon>
        <taxon>Mucoromycota</taxon>
        <taxon>Glomeromycotina</taxon>
        <taxon>Glomeromycetes</taxon>
        <taxon>Diversisporales</taxon>
        <taxon>Gigasporaceae</taxon>
        <taxon>Scutellospora</taxon>
    </lineage>
</organism>
<gene>
    <name evidence="1" type="ORF">SCALOS_LOCUS7354</name>
</gene>
<keyword evidence="2" id="KW-1185">Reference proteome</keyword>
<feature type="non-terminal residue" evidence="1">
    <location>
        <position position="1"/>
    </location>
</feature>
<sequence>KFDEEANEEEIIKENRRIINKLQEDAPHYHTRAMRINYLRTCDLLLPKAKSSSLRTIYRMLTSDVSAAETTDQTKIDERIKIALDLRDPEIAVDLRKAADAITAVDERRHDLIMHLATAISVNDLLRQIEKKCLTRTPIPSAQWLRLQFWPKNPTQLSSLQFTGRLPLKFMVQTHQLCAYHQDTHYASALYRYEKEFAHRCKVREPEFPIAAVERGKKVVVSRETTFAVANYDYTKTGIILSITIICNILESINEDFYTGKVRIGLKDLIFQLSSPLRHATELYNILLTENLTNKPILCLYMDSDPDHHCTYTHVQLSYICLFLALDLDYFVAVRTPPQHSWKNPVEPEKLISKVGTMSEICKIDNENNDFKDDLIESLQALINLICDVFSHQSLKGELFETFNAVSEIEIEKFWEMILLVDDDVPYENFTAADIKQKKCGESSCTICRSPRCSPEDFEQLHCLPDPVPGDDLHYKSFEDIYGIRTTENHRPSLIRSETKTKTSKAKIKHTMPFSPSAAHAKNVGVTVNCTECEKPRLLFSAKKLSEKDKTLLRRFLDTIFYTCSMSFHYICDLAMVVLLEQPEVEVEEENIMSSNEEVNQNNINKEDKPDQFGSESSEEDEPDENEEISSKSAEESDENVEESDTHGEDLIHELFSRVFINDSLSCNANVEKPYYSAGIYSDVCIECGCLNINRPAKNEHPHCSDCGGNSINPKKSSMKAKGNKNK</sequence>
<reference evidence="1" key="1">
    <citation type="submission" date="2021-06" db="EMBL/GenBank/DDBJ databases">
        <authorList>
            <person name="Kallberg Y."/>
            <person name="Tangrot J."/>
            <person name="Rosling A."/>
        </authorList>
    </citation>
    <scope>NUCLEOTIDE SEQUENCE</scope>
    <source>
        <strain evidence="1">AU212A</strain>
    </source>
</reference>